<dbReference type="CDD" id="cd16341">
    <property type="entry name" value="FdhE"/>
    <property type="match status" value="1"/>
</dbReference>
<dbReference type="InterPro" id="IPR056774">
    <property type="entry name" value="FdhE_N"/>
</dbReference>
<dbReference type="InterPro" id="IPR056797">
    <property type="entry name" value="FdhE_central"/>
</dbReference>
<dbReference type="Pfam" id="PF24860">
    <property type="entry name" value="FdhE_C"/>
    <property type="match status" value="1"/>
</dbReference>
<evidence type="ECO:0000259" key="3">
    <source>
        <dbReference type="Pfam" id="PF24859"/>
    </source>
</evidence>
<feature type="domain" description="FdhE N-terminal" evidence="2">
    <location>
        <begin position="36"/>
        <end position="171"/>
    </location>
</feature>
<protein>
    <recommendedName>
        <fullName evidence="7">Formate dehydrogenase accessory protein FdhE</fullName>
    </recommendedName>
</protein>
<dbReference type="GO" id="GO:0051604">
    <property type="term" value="P:protein maturation"/>
    <property type="evidence" value="ECO:0007669"/>
    <property type="project" value="TreeGrafter"/>
</dbReference>
<dbReference type="AlphaFoldDB" id="A0A2U2AG91"/>
<proteinExistence type="predicted"/>
<feature type="domain" description="FdhE central" evidence="3">
    <location>
        <begin position="183"/>
        <end position="219"/>
    </location>
</feature>
<comment type="caution">
    <text evidence="5">The sequence shown here is derived from an EMBL/GenBank/DDBJ whole genome shotgun (WGS) entry which is preliminary data.</text>
</comment>
<dbReference type="SUPFAM" id="SSF144020">
    <property type="entry name" value="FdhE-like"/>
    <property type="match status" value="1"/>
</dbReference>
<dbReference type="EMBL" id="QEWQ01000002">
    <property type="protein sequence ID" value="PWD81599.1"/>
    <property type="molecule type" value="Genomic_DNA"/>
</dbReference>
<accession>A0A2U2AG91</accession>
<keyword evidence="1" id="KW-0963">Cytoplasm</keyword>
<keyword evidence="6" id="KW-1185">Reference proteome</keyword>
<dbReference type="OrthoDB" id="9794151at2"/>
<sequence length="297" mass="34063">MTMTPTGGIEKIIPVQPPKDSYYPYRLKAIEKAITKQPEAHFLPFIQSVVKAQEAAYQALKKDHPLSTIVVNNHNNAKTPFLSVDQSLAPLYQQALLTMLETLLADLEINDEIKTHLIALQTEINQQGQPLITEYYQKLIALEFNNLPQHQRLFLVTALQVLLHFEASRLQVDEDYLLRNKELCPCCNMPAISSVLDNSDNGLRYLYCSFCETKWHVVRGQCTECHSNKSLYQSKIEELDRPLYAEVCDECHTYLKTVDRTKTLIADPFIEDILTLPLSLRLSDDEYQTFGLNPYLI</sequence>
<name>A0A2U2AG91_9GAMM</name>
<feature type="domain" description="FdhE C-terminal" evidence="4">
    <location>
        <begin position="221"/>
        <end position="296"/>
    </location>
</feature>
<dbReference type="InterPro" id="IPR024064">
    <property type="entry name" value="FdhE-like_sf"/>
</dbReference>
<dbReference type="InterPro" id="IPR006452">
    <property type="entry name" value="Formate_DH_accessory"/>
</dbReference>
<evidence type="ECO:0000256" key="1">
    <source>
        <dbReference type="ARBA" id="ARBA00022490"/>
    </source>
</evidence>
<dbReference type="GO" id="GO:0005829">
    <property type="term" value="C:cytosol"/>
    <property type="evidence" value="ECO:0007669"/>
    <property type="project" value="TreeGrafter"/>
</dbReference>
<reference evidence="6" key="1">
    <citation type="submission" date="2018-05" db="EMBL/GenBank/DDBJ databases">
        <title>Ignatzschineria dubaiensis sp. nov., isolated from necrotic foot tissues of dromedaries (Camelus dromedarius) and associated maggots in Dubai, United Arab Emirates.</title>
        <authorList>
            <person name="Tsang C.C."/>
            <person name="Tang J.Y.M."/>
            <person name="Fong J.Y.H."/>
            <person name="Kinne J."/>
            <person name="Lee H.H."/>
            <person name="Joseph M."/>
            <person name="Jose S."/>
            <person name="Schuster R.K."/>
            <person name="Tang Y."/>
            <person name="Sivakumar S."/>
            <person name="Chen J.H.K."/>
            <person name="Teng J.L.L."/>
            <person name="Lau S.K.P."/>
            <person name="Wernery U."/>
            <person name="Woo P.C.Y."/>
        </authorList>
    </citation>
    <scope>NUCLEOTIDE SEQUENCE [LARGE SCALE GENOMIC DNA]</scope>
    <source>
        <strain evidence="6">KCTC 22644</strain>
    </source>
</reference>
<dbReference type="Pfam" id="PF04216">
    <property type="entry name" value="FdhE_N"/>
    <property type="match status" value="1"/>
</dbReference>
<evidence type="ECO:0000313" key="6">
    <source>
        <dbReference type="Proteomes" id="UP000245020"/>
    </source>
</evidence>
<dbReference type="PANTHER" id="PTHR37689">
    <property type="entry name" value="PROTEIN FDHE"/>
    <property type="match status" value="1"/>
</dbReference>
<evidence type="ECO:0000313" key="5">
    <source>
        <dbReference type="EMBL" id="PWD81599.1"/>
    </source>
</evidence>
<evidence type="ECO:0000259" key="2">
    <source>
        <dbReference type="Pfam" id="PF04216"/>
    </source>
</evidence>
<dbReference type="InterPro" id="IPR056796">
    <property type="entry name" value="FdhE_C"/>
</dbReference>
<evidence type="ECO:0000259" key="4">
    <source>
        <dbReference type="Pfam" id="PF24860"/>
    </source>
</evidence>
<dbReference type="PANTHER" id="PTHR37689:SF1">
    <property type="entry name" value="PROTEIN FDHE"/>
    <property type="match status" value="1"/>
</dbReference>
<dbReference type="Gene3D" id="3.90.1670.10">
    <property type="entry name" value="FdhE-like domain"/>
    <property type="match status" value="1"/>
</dbReference>
<gene>
    <name evidence="5" type="ORF">DC083_03975</name>
</gene>
<evidence type="ECO:0008006" key="7">
    <source>
        <dbReference type="Google" id="ProtNLM"/>
    </source>
</evidence>
<dbReference type="RefSeq" id="WP_109188952.1">
    <property type="nucleotide sequence ID" value="NZ_BMYA01000005.1"/>
</dbReference>
<dbReference type="Pfam" id="PF24859">
    <property type="entry name" value="FdhE_central"/>
    <property type="match status" value="1"/>
</dbReference>
<dbReference type="GO" id="GO:0008199">
    <property type="term" value="F:ferric iron binding"/>
    <property type="evidence" value="ECO:0007669"/>
    <property type="project" value="TreeGrafter"/>
</dbReference>
<organism evidence="5 6">
    <name type="scientific">Ignatzschineria ureiclastica</name>
    <dbReference type="NCBI Taxonomy" id="472582"/>
    <lineage>
        <taxon>Bacteria</taxon>
        <taxon>Pseudomonadati</taxon>
        <taxon>Pseudomonadota</taxon>
        <taxon>Gammaproteobacteria</taxon>
        <taxon>Cardiobacteriales</taxon>
        <taxon>Ignatzschineriaceae</taxon>
        <taxon>Ignatzschineria</taxon>
    </lineage>
</organism>
<dbReference type="Proteomes" id="UP000245020">
    <property type="component" value="Unassembled WGS sequence"/>
</dbReference>